<reference evidence="2 3" key="1">
    <citation type="submission" date="2010-01" db="EMBL/GenBank/DDBJ databases">
        <authorList>
            <person name="Weinstock G."/>
            <person name="Sodergren E."/>
            <person name="Clifton S."/>
            <person name="Fulton L."/>
            <person name="Fulton B."/>
            <person name="Courtney L."/>
            <person name="Fronick C."/>
            <person name="Harrison M."/>
            <person name="Strong C."/>
            <person name="Farmer C."/>
            <person name="Delahaunty K."/>
            <person name="Markovic C."/>
            <person name="Hall O."/>
            <person name="Minx P."/>
            <person name="Tomlinson C."/>
            <person name="Mitreva M."/>
            <person name="Nelson J."/>
            <person name="Hou S."/>
            <person name="Wollam A."/>
            <person name="Pepin K.H."/>
            <person name="Johnson M."/>
            <person name="Bhonagiri V."/>
            <person name="Nash W.E."/>
            <person name="Warren W."/>
            <person name="Chinwalla A."/>
            <person name="Mardis E.R."/>
            <person name="Wilson R.K."/>
        </authorList>
    </citation>
    <scope>NUCLEOTIDE SEQUENCE [LARGE SCALE GENOMIC DNA]</scope>
    <source>
        <strain evidence="2 3">DSM 13479</strain>
    </source>
</reference>
<gene>
    <name evidence="2" type="ORF">CLOSTHATH_03332</name>
</gene>
<evidence type="ECO:0000256" key="1">
    <source>
        <dbReference type="SAM" id="Phobius"/>
    </source>
</evidence>
<proteinExistence type="predicted"/>
<name>D3AI92_9FIRM</name>
<dbReference type="HOGENOM" id="CLU_2879775_0_0_9"/>
<dbReference type="EMBL" id="ACIO01000272">
    <property type="protein sequence ID" value="EFC98467.1"/>
    <property type="molecule type" value="Genomic_DNA"/>
</dbReference>
<sequence length="63" mass="7824">MLFANFRIVYNYCNCFYFYPFIFRFFKVYFFNILILLSFFFLSTALFPFSCRESINSFFYKSG</sequence>
<comment type="caution">
    <text evidence="2">The sequence shown here is derived from an EMBL/GenBank/DDBJ whole genome shotgun (WGS) entry which is preliminary data.</text>
</comment>
<keyword evidence="1" id="KW-0472">Membrane</keyword>
<dbReference type="AlphaFoldDB" id="D3AI92"/>
<evidence type="ECO:0000313" key="2">
    <source>
        <dbReference type="EMBL" id="EFC98467.1"/>
    </source>
</evidence>
<dbReference type="Proteomes" id="UP000004968">
    <property type="component" value="Unassembled WGS sequence"/>
</dbReference>
<accession>D3AI92</accession>
<feature type="transmembrane region" description="Helical" evidence="1">
    <location>
        <begin position="28"/>
        <end position="49"/>
    </location>
</feature>
<organism evidence="2 3">
    <name type="scientific">Hungatella hathewayi DSM 13479</name>
    <dbReference type="NCBI Taxonomy" id="566550"/>
    <lineage>
        <taxon>Bacteria</taxon>
        <taxon>Bacillati</taxon>
        <taxon>Bacillota</taxon>
        <taxon>Clostridia</taxon>
        <taxon>Lachnospirales</taxon>
        <taxon>Lachnospiraceae</taxon>
        <taxon>Hungatella</taxon>
    </lineage>
</organism>
<keyword evidence="1" id="KW-1133">Transmembrane helix</keyword>
<evidence type="ECO:0000313" key="3">
    <source>
        <dbReference type="Proteomes" id="UP000004968"/>
    </source>
</evidence>
<protein>
    <submittedName>
        <fullName evidence="2">Uncharacterized protein</fullName>
    </submittedName>
</protein>
<keyword evidence="1" id="KW-0812">Transmembrane</keyword>